<evidence type="ECO:0000313" key="9">
    <source>
        <dbReference type="EMBL" id="CAB4922382.1"/>
    </source>
</evidence>
<keyword evidence="7" id="KW-0472">Membrane</keyword>
<dbReference type="GO" id="GO:0006508">
    <property type="term" value="P:proteolysis"/>
    <property type="evidence" value="ECO:0007669"/>
    <property type="project" value="InterPro"/>
</dbReference>
<dbReference type="GO" id="GO:0008360">
    <property type="term" value="P:regulation of cell shape"/>
    <property type="evidence" value="ECO:0007669"/>
    <property type="project" value="UniProtKB-KW"/>
</dbReference>
<evidence type="ECO:0000256" key="3">
    <source>
        <dbReference type="ARBA" id="ARBA00022801"/>
    </source>
</evidence>
<keyword evidence="7" id="KW-0812">Transmembrane</keyword>
<keyword evidence="5" id="KW-0573">Peptidoglycan synthesis</keyword>
<evidence type="ECO:0000256" key="7">
    <source>
        <dbReference type="SAM" id="Phobius"/>
    </source>
</evidence>
<evidence type="ECO:0000256" key="1">
    <source>
        <dbReference type="ARBA" id="ARBA00007164"/>
    </source>
</evidence>
<dbReference type="EMBL" id="CAFBMO010000139">
    <property type="protein sequence ID" value="CAB4922382.1"/>
    <property type="molecule type" value="Genomic_DNA"/>
</dbReference>
<dbReference type="InterPro" id="IPR001967">
    <property type="entry name" value="Peptidase_S11_N"/>
</dbReference>
<feature type="domain" description="Peptidase S11 D-alanyl-D-alanine carboxypeptidase A N-terminal" evidence="8">
    <location>
        <begin position="47"/>
        <end position="272"/>
    </location>
</feature>
<dbReference type="GO" id="GO:0071555">
    <property type="term" value="P:cell wall organization"/>
    <property type="evidence" value="ECO:0007669"/>
    <property type="project" value="UniProtKB-KW"/>
</dbReference>
<feature type="transmembrane region" description="Helical" evidence="7">
    <location>
        <begin position="364"/>
        <end position="383"/>
    </location>
</feature>
<keyword evidence="6" id="KW-0961">Cell wall biogenesis/degradation</keyword>
<dbReference type="Gene3D" id="3.40.710.10">
    <property type="entry name" value="DD-peptidase/beta-lactamase superfamily"/>
    <property type="match status" value="1"/>
</dbReference>
<organism evidence="9">
    <name type="scientific">freshwater metagenome</name>
    <dbReference type="NCBI Taxonomy" id="449393"/>
    <lineage>
        <taxon>unclassified sequences</taxon>
        <taxon>metagenomes</taxon>
        <taxon>ecological metagenomes</taxon>
    </lineage>
</organism>
<dbReference type="SUPFAM" id="SSF56601">
    <property type="entry name" value="beta-lactamase/transpeptidase-like"/>
    <property type="match status" value="1"/>
</dbReference>
<dbReference type="AlphaFoldDB" id="A0A6J7HSA8"/>
<evidence type="ECO:0000259" key="8">
    <source>
        <dbReference type="Pfam" id="PF00768"/>
    </source>
</evidence>
<accession>A0A6J7HSA8</accession>
<proteinExistence type="inferred from homology"/>
<reference evidence="9" key="1">
    <citation type="submission" date="2020-05" db="EMBL/GenBank/DDBJ databases">
        <authorList>
            <person name="Chiriac C."/>
            <person name="Salcher M."/>
            <person name="Ghai R."/>
            <person name="Kavagutti S V."/>
        </authorList>
    </citation>
    <scope>NUCLEOTIDE SEQUENCE</scope>
</reference>
<dbReference type="PRINTS" id="PR00725">
    <property type="entry name" value="DADACBPTASE1"/>
</dbReference>
<evidence type="ECO:0000256" key="6">
    <source>
        <dbReference type="ARBA" id="ARBA00023316"/>
    </source>
</evidence>
<dbReference type="InterPro" id="IPR018044">
    <property type="entry name" value="Peptidase_S11"/>
</dbReference>
<evidence type="ECO:0000256" key="5">
    <source>
        <dbReference type="ARBA" id="ARBA00022984"/>
    </source>
</evidence>
<keyword evidence="3" id="KW-0378">Hydrolase</keyword>
<dbReference type="GO" id="GO:0009002">
    <property type="term" value="F:serine-type D-Ala-D-Ala carboxypeptidase activity"/>
    <property type="evidence" value="ECO:0007669"/>
    <property type="project" value="InterPro"/>
</dbReference>
<keyword evidence="2" id="KW-0732">Signal</keyword>
<keyword evidence="7" id="KW-1133">Transmembrane helix</keyword>
<dbReference type="GO" id="GO:0009252">
    <property type="term" value="P:peptidoglycan biosynthetic process"/>
    <property type="evidence" value="ECO:0007669"/>
    <property type="project" value="UniProtKB-KW"/>
</dbReference>
<dbReference type="InterPro" id="IPR012338">
    <property type="entry name" value="Beta-lactam/transpept-like"/>
</dbReference>
<evidence type="ECO:0000256" key="2">
    <source>
        <dbReference type="ARBA" id="ARBA00022729"/>
    </source>
</evidence>
<dbReference type="PANTHER" id="PTHR21581">
    <property type="entry name" value="D-ALANYL-D-ALANINE CARBOXYPEPTIDASE"/>
    <property type="match status" value="1"/>
</dbReference>
<keyword evidence="4" id="KW-0133">Cell shape</keyword>
<dbReference type="Pfam" id="PF00768">
    <property type="entry name" value="Peptidase_S11"/>
    <property type="match status" value="1"/>
</dbReference>
<sequence length="394" mass="41222">MRKIVVAGLVASLALGLTSPATAAIIGGDQLALPGVQINLLAGADPAPTILARTWILADATTGQVLAAKKAHKARPPASTLKTLTSLTLLPKLALNGTFTATRKAANADGAKVGLEVGQVYTIEDLFYGLMLPSGNDAAIALAQANGGVKNTIDQMNAVAAQIQANDTHAMSPNGLDKPGQTSSAYDLALISRAALQRADFGTIVGAKRYRFPTKQSVGGGKHLIYNLNQLLTGDYRGVVGVKTGFTTQAGRTFVGAAKRKGHTLIFVGMGIKDSSEGAAKKALDWGFANLRKVKPIGTLVEPLTPLPTAVPTSSQASNLEQVAIPVEPTPLVTPTATSDPVAQQAIKQAALKVPATQAQAPSFWLAVIVVLIIGVALFAWNANRNRRRRRYRY</sequence>
<name>A0A6J7HSA8_9ZZZZ</name>
<comment type="similarity">
    <text evidence="1">Belongs to the peptidase S11 family.</text>
</comment>
<dbReference type="PANTHER" id="PTHR21581:SF33">
    <property type="entry name" value="D-ALANYL-D-ALANINE CARBOXYPEPTIDASE DACB"/>
    <property type="match status" value="1"/>
</dbReference>
<gene>
    <name evidence="9" type="ORF">UFOPK3576_01739</name>
</gene>
<evidence type="ECO:0000256" key="4">
    <source>
        <dbReference type="ARBA" id="ARBA00022960"/>
    </source>
</evidence>
<protein>
    <submittedName>
        <fullName evidence="9">Unannotated protein</fullName>
    </submittedName>
</protein>